<dbReference type="Proteomes" id="UP001441944">
    <property type="component" value="Unassembled WGS sequence"/>
</dbReference>
<dbReference type="Pfam" id="PF06082">
    <property type="entry name" value="YjbH"/>
    <property type="match status" value="1"/>
</dbReference>
<dbReference type="RefSeq" id="WP_295455252.1">
    <property type="nucleotide sequence ID" value="NZ_BAABWU010000017.1"/>
</dbReference>
<gene>
    <name evidence="1" type="ORF">NBRC116598_34570</name>
</gene>
<evidence type="ECO:0000313" key="1">
    <source>
        <dbReference type="EMBL" id="GAA6198012.1"/>
    </source>
</evidence>
<organism evidence="1 2">
    <name type="scientific">Pseudophaeobacter arcticus</name>
    <dbReference type="NCBI Taxonomy" id="385492"/>
    <lineage>
        <taxon>Bacteria</taxon>
        <taxon>Pseudomonadati</taxon>
        <taxon>Pseudomonadota</taxon>
        <taxon>Alphaproteobacteria</taxon>
        <taxon>Rhodobacterales</taxon>
        <taxon>Paracoccaceae</taxon>
        <taxon>Pseudophaeobacter</taxon>
    </lineage>
</organism>
<accession>A0ABQ0AQ59</accession>
<protein>
    <submittedName>
        <fullName evidence="1">YjbH domain-containing protein</fullName>
    </submittedName>
</protein>
<dbReference type="InterPro" id="IPR010344">
    <property type="entry name" value="YbjH"/>
</dbReference>
<comment type="caution">
    <text evidence="1">The sequence shown here is derived from an EMBL/GenBank/DDBJ whole genome shotgun (WGS) entry which is preliminary data.</text>
</comment>
<keyword evidence="2" id="KW-1185">Reference proteome</keyword>
<reference evidence="1 2" key="1">
    <citation type="submission" date="2024-04" db="EMBL/GenBank/DDBJ databases">
        <title>Draft genome sequence of Pseudophaeobacter arcticus NBRC 116598.</title>
        <authorList>
            <person name="Miyakawa T."/>
            <person name="Kusuya Y."/>
            <person name="Miura T."/>
        </authorList>
    </citation>
    <scope>NUCLEOTIDE SEQUENCE [LARGE SCALE GENOMIC DNA]</scope>
    <source>
        <strain evidence="1 2">SU-CL00105</strain>
    </source>
</reference>
<evidence type="ECO:0000313" key="2">
    <source>
        <dbReference type="Proteomes" id="UP001441944"/>
    </source>
</evidence>
<name>A0ABQ0AQ59_9RHOB</name>
<proteinExistence type="predicted"/>
<sequence length="750" mass="83162">MTRSFFRLLRASFSKPALGWKLLVAVAVTCLPVPAAQAWLPEITRRPQNPEPGSDAAAPRFKPLPPPALNFYGTPGIIDTPSAEMLPDGTYAVSYSWFGGTSRYNVTFQALPWLSASFRYNGIRNLNLFGFATYYDRGFDVRARLWKERGWLPEVTMGLQDFAGTGVYAAEYFVATKRFQTPALSRRSGPGQLKISAGLGWGRLGSHGAIGNIGGVRPTFVGGSTGGELSYDQWFRGDFAPFGGIEWQPNERLSLKAEYSTDAYVTETQVSNVFERKSALNFGAEYQYSDRTRLGAYYLYGSEIGFTAQFQLNPHHPLTPMVVPAAQPIYPRSQWAVNEEDWSQDWVESSQKTTLFRDTLAEALKKDDLILEAITFEGTGAEVRYRNPRYQSEMQAAGRVARAMAATQPASVETFRITPVRNGIGLSTITVRRSDLEAQEFATDASNGISAVSAITAAQPLAEEALFSDELYPAFSSSFAPYTKPSYFDPARPFRIDFGVDLTASYAPAPGWIIAGALRQRLAGNVSNSRASNSKLPPVRTDISEYAQFGTTLENLYVAHNWKPGQNLYARTTVGLFETMFGGISGEVLWKPINSPLALGVEANYVVQRDYDQRLSFRDYKTFTGHASLYYQLSNNYHLQLDAGRYLAGDYGGSFSLDRVFNNGWSVGAFFTLTNVSAADFGEGSFDKGFRFRIPLGWMLGKPSRRGYGLTIRPTQRDGGQRVAVPGRLYGSIRAAHRSSLQNQRARFWE</sequence>
<dbReference type="EMBL" id="BAABWU010000017">
    <property type="protein sequence ID" value="GAA6198012.1"/>
    <property type="molecule type" value="Genomic_DNA"/>
</dbReference>